<accession>A0ABT9YZV4</accession>
<evidence type="ECO:0000313" key="1">
    <source>
        <dbReference type="EMBL" id="MDQ0225523.1"/>
    </source>
</evidence>
<gene>
    <name evidence="1" type="ORF">J2S02_001867</name>
</gene>
<name>A0ABT9YZV4_9BACI</name>
<sequence>MKTLRIKKYFLDVNDREQLEKQVLDKHPEYNESILEWDDEELLERINIDKEKKRLI</sequence>
<reference evidence="1 2" key="1">
    <citation type="submission" date="2023-07" db="EMBL/GenBank/DDBJ databases">
        <title>Genomic Encyclopedia of Type Strains, Phase IV (KMG-IV): sequencing the most valuable type-strain genomes for metagenomic binning, comparative biology and taxonomic classification.</title>
        <authorList>
            <person name="Goeker M."/>
        </authorList>
    </citation>
    <scope>NUCLEOTIDE SEQUENCE [LARGE SCALE GENOMIC DNA]</scope>
    <source>
        <strain evidence="1 2">DSM 17723</strain>
    </source>
</reference>
<evidence type="ECO:0000313" key="2">
    <source>
        <dbReference type="Proteomes" id="UP001232245"/>
    </source>
</evidence>
<organism evidence="1 2">
    <name type="scientific">Metabacillus niabensis</name>
    <dbReference type="NCBI Taxonomy" id="324854"/>
    <lineage>
        <taxon>Bacteria</taxon>
        <taxon>Bacillati</taxon>
        <taxon>Bacillota</taxon>
        <taxon>Bacilli</taxon>
        <taxon>Bacillales</taxon>
        <taxon>Bacillaceae</taxon>
        <taxon>Metabacillus</taxon>
    </lineage>
</organism>
<keyword evidence="2" id="KW-1185">Reference proteome</keyword>
<dbReference type="EMBL" id="JAUSTZ010000003">
    <property type="protein sequence ID" value="MDQ0225523.1"/>
    <property type="molecule type" value="Genomic_DNA"/>
</dbReference>
<dbReference type="Proteomes" id="UP001232245">
    <property type="component" value="Unassembled WGS sequence"/>
</dbReference>
<comment type="caution">
    <text evidence="1">The sequence shown here is derived from an EMBL/GenBank/DDBJ whole genome shotgun (WGS) entry which is preliminary data.</text>
</comment>
<proteinExistence type="predicted"/>
<dbReference type="RefSeq" id="WP_170944199.1">
    <property type="nucleotide sequence ID" value="NZ_CADEPK010000322.1"/>
</dbReference>
<protein>
    <submittedName>
        <fullName evidence="1">Uncharacterized protein</fullName>
    </submittedName>
</protein>